<sequence>MRRQTNHYFFFLHFQRPHTKNIILKHLKKGLGKFNPSHPFLIYAGYWVFLGTLNRSRYLGHHPLVPRVLEFSKQTFELSLRDVTSCVFNLVSCFVFRFDFVCLLFYTF</sequence>
<name>A0A2S2Q854_9HEMI</name>
<gene>
    <name evidence="2" type="ORF">g.14000</name>
</gene>
<accession>A0A2S2Q854</accession>
<feature type="transmembrane region" description="Helical" evidence="1">
    <location>
        <begin position="86"/>
        <end position="106"/>
    </location>
</feature>
<dbReference type="EMBL" id="GGMS01004706">
    <property type="protein sequence ID" value="MBY73909.1"/>
    <property type="molecule type" value="Transcribed_RNA"/>
</dbReference>
<proteinExistence type="predicted"/>
<evidence type="ECO:0000313" key="2">
    <source>
        <dbReference type="EMBL" id="MBY73909.1"/>
    </source>
</evidence>
<dbReference type="AlphaFoldDB" id="A0A2S2Q854"/>
<reference evidence="2" key="1">
    <citation type="submission" date="2018-04" db="EMBL/GenBank/DDBJ databases">
        <title>Transcriptome assembly of Sipha flava.</title>
        <authorList>
            <person name="Scully E.D."/>
            <person name="Geib S.M."/>
            <person name="Palmer N.A."/>
            <person name="Koch K."/>
            <person name="Bradshaw J."/>
            <person name="Heng-Moss T."/>
            <person name="Sarath G."/>
        </authorList>
    </citation>
    <scope>NUCLEOTIDE SEQUENCE</scope>
</reference>
<organism evidence="2">
    <name type="scientific">Sipha flava</name>
    <name type="common">yellow sugarcane aphid</name>
    <dbReference type="NCBI Taxonomy" id="143950"/>
    <lineage>
        <taxon>Eukaryota</taxon>
        <taxon>Metazoa</taxon>
        <taxon>Ecdysozoa</taxon>
        <taxon>Arthropoda</taxon>
        <taxon>Hexapoda</taxon>
        <taxon>Insecta</taxon>
        <taxon>Pterygota</taxon>
        <taxon>Neoptera</taxon>
        <taxon>Paraneoptera</taxon>
        <taxon>Hemiptera</taxon>
        <taxon>Sternorrhyncha</taxon>
        <taxon>Aphidomorpha</taxon>
        <taxon>Aphidoidea</taxon>
        <taxon>Aphididae</taxon>
        <taxon>Sipha</taxon>
    </lineage>
</organism>
<keyword evidence="1" id="KW-1133">Transmembrane helix</keyword>
<keyword evidence="1" id="KW-0812">Transmembrane</keyword>
<keyword evidence="1" id="KW-0472">Membrane</keyword>
<evidence type="ECO:0000256" key="1">
    <source>
        <dbReference type="SAM" id="Phobius"/>
    </source>
</evidence>
<protein>
    <submittedName>
        <fullName evidence="2">Uncharacterized protein</fullName>
    </submittedName>
</protein>